<name>A0A2H0TIZ1_9BACT</name>
<evidence type="ECO:0000313" key="1">
    <source>
        <dbReference type="EMBL" id="PIR71513.1"/>
    </source>
</evidence>
<evidence type="ECO:0000313" key="2">
    <source>
        <dbReference type="Proteomes" id="UP000228909"/>
    </source>
</evidence>
<gene>
    <name evidence="1" type="ORF">COU43_02305</name>
</gene>
<dbReference type="EMBL" id="PFCK01000065">
    <property type="protein sequence ID" value="PIR71513.1"/>
    <property type="molecule type" value="Genomic_DNA"/>
</dbReference>
<accession>A0A2H0TIZ1</accession>
<dbReference type="Proteomes" id="UP000228909">
    <property type="component" value="Unassembled WGS sequence"/>
</dbReference>
<reference evidence="2" key="1">
    <citation type="submission" date="2017-09" db="EMBL/GenBank/DDBJ databases">
        <title>Depth-based differentiation of microbial function through sediment-hosted aquifers and enrichment of novel symbionts in the deep terrestrial subsurface.</title>
        <authorList>
            <person name="Probst A.J."/>
            <person name="Ladd B."/>
            <person name="Jarett J.K."/>
            <person name="Geller-Mcgrath D.E."/>
            <person name="Sieber C.M.K."/>
            <person name="Emerson J.B."/>
            <person name="Anantharaman K."/>
            <person name="Thomas B.C."/>
            <person name="Malmstrom R."/>
            <person name="Stieglmeier M."/>
            <person name="Klingl A."/>
            <person name="Woyke T."/>
            <person name="Ryan C.M."/>
            <person name="Banfield J.F."/>
        </authorList>
    </citation>
    <scope>NUCLEOTIDE SEQUENCE [LARGE SCALE GENOMIC DNA]</scope>
</reference>
<sequence length="177" mass="20839">MYILSNGVKITERMHQGLCQAIKDTSKKYFYFLEIETGKLIRISRANHRKLAAVKRKPQRFISLLKVSEKELQECFGEFNKEMINIPKLQTRLSKEIENGAPIKKLEKILEGDPSGWIHGWVQWEQFFLAEKIEKWITAPPLNARDDPDYWFFDDCPICQLLKKVEEKGRNPTKRLS</sequence>
<comment type="caution">
    <text evidence="1">The sequence shown here is derived from an EMBL/GenBank/DDBJ whole genome shotgun (WGS) entry which is preliminary data.</text>
</comment>
<protein>
    <submittedName>
        <fullName evidence="1">Uncharacterized protein</fullName>
    </submittedName>
</protein>
<proteinExistence type="predicted"/>
<organism evidence="1 2">
    <name type="scientific">Candidatus Nealsonbacteria bacterium CG10_big_fil_rev_8_21_14_0_10_37_25</name>
    <dbReference type="NCBI Taxonomy" id="1974711"/>
    <lineage>
        <taxon>Bacteria</taxon>
        <taxon>Candidatus Nealsoniibacteriota</taxon>
    </lineage>
</organism>
<dbReference type="AlphaFoldDB" id="A0A2H0TIZ1"/>